<dbReference type="PANTHER" id="PTHR39185">
    <property type="entry name" value="SWARMING MOTILITY PROTEIN SWRD"/>
    <property type="match status" value="1"/>
</dbReference>
<evidence type="ECO:0000313" key="1">
    <source>
        <dbReference type="EMBL" id="RDW17828.1"/>
    </source>
</evidence>
<dbReference type="RefSeq" id="WP_115749894.1">
    <property type="nucleotide sequence ID" value="NZ_PIOD01000011.1"/>
</dbReference>
<dbReference type="Proteomes" id="UP000256520">
    <property type="component" value="Unassembled WGS sequence"/>
</dbReference>
<accession>A0A3D8PRD6</accession>
<keyword evidence="2" id="KW-1185">Reference proteome</keyword>
<dbReference type="PANTHER" id="PTHR39185:SF1">
    <property type="entry name" value="SWARMING MOTILITY PROTEIN SWRD"/>
    <property type="match status" value="1"/>
</dbReference>
<keyword evidence="1" id="KW-0969">Cilium</keyword>
<proteinExistence type="predicted"/>
<reference evidence="2" key="1">
    <citation type="submission" date="2017-11" db="EMBL/GenBank/DDBJ databases">
        <authorList>
            <person name="Zhu W."/>
        </authorList>
    </citation>
    <scope>NUCLEOTIDE SEQUENCE [LARGE SCALE GENOMIC DNA]</scope>
    <source>
        <strain evidence="2">CAU 1051</strain>
    </source>
</reference>
<comment type="caution">
    <text evidence="1">The sequence shown here is derived from an EMBL/GenBank/DDBJ whole genome shotgun (WGS) entry which is preliminary data.</text>
</comment>
<dbReference type="EMBL" id="PIOD01000011">
    <property type="protein sequence ID" value="RDW17828.1"/>
    <property type="molecule type" value="Genomic_DNA"/>
</dbReference>
<dbReference type="Pfam" id="PF06289">
    <property type="entry name" value="FlbD"/>
    <property type="match status" value="1"/>
</dbReference>
<protein>
    <submittedName>
        <fullName evidence="1">Flagellar protein FlbD</fullName>
    </submittedName>
</protein>
<sequence length="72" mass="8117">MIQLLRLNGEPFTLNAVLIEQIQSLPDTTITLLNGKKLVVKNPEKEVVQLITAYYQTIGLQRIHIEAGEESE</sequence>
<dbReference type="OrthoDB" id="9799862at2"/>
<dbReference type="InterPro" id="IPR009384">
    <property type="entry name" value="SwrD-like"/>
</dbReference>
<evidence type="ECO:0000313" key="2">
    <source>
        <dbReference type="Proteomes" id="UP000256520"/>
    </source>
</evidence>
<gene>
    <name evidence="1" type="ORF">CWR45_10880</name>
</gene>
<organism evidence="1 2">
    <name type="scientific">Oceanobacillus chungangensis</name>
    <dbReference type="NCBI Taxonomy" id="1229152"/>
    <lineage>
        <taxon>Bacteria</taxon>
        <taxon>Bacillati</taxon>
        <taxon>Bacillota</taxon>
        <taxon>Bacilli</taxon>
        <taxon>Bacillales</taxon>
        <taxon>Bacillaceae</taxon>
        <taxon>Oceanobacillus</taxon>
    </lineage>
</organism>
<keyword evidence="1" id="KW-0282">Flagellum</keyword>
<name>A0A3D8PRD6_9BACI</name>
<keyword evidence="1" id="KW-0966">Cell projection</keyword>
<dbReference type="AlphaFoldDB" id="A0A3D8PRD6"/>